<dbReference type="Proteomes" id="UP000278222">
    <property type="component" value="Unassembled WGS sequence"/>
</dbReference>
<keyword evidence="2" id="KW-0489">Methyltransferase</keyword>
<evidence type="ECO:0000313" key="2">
    <source>
        <dbReference type="EMBL" id="ROQ01955.1"/>
    </source>
</evidence>
<protein>
    <submittedName>
        <fullName evidence="2">Ubiquinone/menaquinone biosynthesis C-methylase UbiE</fullName>
    </submittedName>
</protein>
<dbReference type="InterPro" id="IPR029063">
    <property type="entry name" value="SAM-dependent_MTases_sf"/>
</dbReference>
<accession>A0A3N1MFN2</accession>
<dbReference type="Gene3D" id="3.40.50.150">
    <property type="entry name" value="Vaccinia Virus protein VP39"/>
    <property type="match status" value="1"/>
</dbReference>
<dbReference type="RefSeq" id="WP_170216346.1">
    <property type="nucleotide sequence ID" value="NZ_AP019700.1"/>
</dbReference>
<keyword evidence="3" id="KW-1185">Reference proteome</keyword>
<gene>
    <name evidence="2" type="ORF">EDC65_1142</name>
</gene>
<dbReference type="InterPro" id="IPR013216">
    <property type="entry name" value="Methyltransf_11"/>
</dbReference>
<dbReference type="GO" id="GO:0008757">
    <property type="term" value="F:S-adenosylmethionine-dependent methyltransferase activity"/>
    <property type="evidence" value="ECO:0007669"/>
    <property type="project" value="InterPro"/>
</dbReference>
<reference evidence="2 3" key="1">
    <citation type="submission" date="2018-11" db="EMBL/GenBank/DDBJ databases">
        <title>Genomic Encyclopedia of Type Strains, Phase IV (KMG-IV): sequencing the most valuable type-strain genomes for metagenomic binning, comparative biology and taxonomic classification.</title>
        <authorList>
            <person name="Goeker M."/>
        </authorList>
    </citation>
    <scope>NUCLEOTIDE SEQUENCE [LARGE SCALE GENOMIC DNA]</scope>
    <source>
        <strain evidence="2 3">DSM 5900</strain>
    </source>
</reference>
<dbReference type="PANTHER" id="PTHR43861">
    <property type="entry name" value="TRANS-ACONITATE 2-METHYLTRANSFERASE-RELATED"/>
    <property type="match status" value="1"/>
</dbReference>
<comment type="caution">
    <text evidence="2">The sequence shown here is derived from an EMBL/GenBank/DDBJ whole genome shotgun (WGS) entry which is preliminary data.</text>
</comment>
<dbReference type="Pfam" id="PF08241">
    <property type="entry name" value="Methyltransf_11"/>
    <property type="match status" value="1"/>
</dbReference>
<keyword evidence="2" id="KW-0808">Transferase</keyword>
<keyword evidence="2" id="KW-0830">Ubiquinone</keyword>
<evidence type="ECO:0000313" key="3">
    <source>
        <dbReference type="Proteomes" id="UP000278222"/>
    </source>
</evidence>
<evidence type="ECO:0000259" key="1">
    <source>
        <dbReference type="Pfam" id="PF08241"/>
    </source>
</evidence>
<name>A0A3N1MFN2_9PROT</name>
<dbReference type="SUPFAM" id="SSF53335">
    <property type="entry name" value="S-adenosyl-L-methionine-dependent methyltransferases"/>
    <property type="match status" value="1"/>
</dbReference>
<dbReference type="AlphaFoldDB" id="A0A3N1MFN2"/>
<dbReference type="CDD" id="cd02440">
    <property type="entry name" value="AdoMet_MTases"/>
    <property type="match status" value="1"/>
</dbReference>
<feature type="domain" description="Methyltransferase type 11" evidence="1">
    <location>
        <begin position="49"/>
        <end position="144"/>
    </location>
</feature>
<proteinExistence type="predicted"/>
<sequence>MTDVKDTIFDYWSRWAPNFNSAASHVKHQSAWRDVFAAAIPCPPRRSCLDLGTGTGACALALAANGHEVTGLDGAAGMLAEARRAADNQGITVTFVEGDVDQPSFPEAAFDVVSARNLFWTLPDPDRTIREITRLLRPGGIFLFSDGLWRTDAVSPASSTHDMTDYAVLRDELPYYRGLTSEHAHALLGFHGFTGVEHWEGRFPEHPYAHQAAGACPFFVITACRPA</sequence>
<dbReference type="GO" id="GO:0032259">
    <property type="term" value="P:methylation"/>
    <property type="evidence" value="ECO:0007669"/>
    <property type="project" value="UniProtKB-KW"/>
</dbReference>
<dbReference type="EMBL" id="RJKX01000011">
    <property type="protein sequence ID" value="ROQ01955.1"/>
    <property type="molecule type" value="Genomic_DNA"/>
</dbReference>
<organism evidence="2 3">
    <name type="scientific">Stella humosa</name>
    <dbReference type="NCBI Taxonomy" id="94"/>
    <lineage>
        <taxon>Bacteria</taxon>
        <taxon>Pseudomonadati</taxon>
        <taxon>Pseudomonadota</taxon>
        <taxon>Alphaproteobacteria</taxon>
        <taxon>Rhodospirillales</taxon>
        <taxon>Stellaceae</taxon>
        <taxon>Stella</taxon>
    </lineage>
</organism>